<reference evidence="2 3" key="1">
    <citation type="journal article" date="2021" name="Sci. Rep.">
        <title>Chromosome anchoring in Senegalese sole (Solea senegalensis) reveals sex-associated markers and genome rearrangements in flatfish.</title>
        <authorList>
            <person name="Guerrero-Cozar I."/>
            <person name="Gomez-Garrido J."/>
            <person name="Berbel C."/>
            <person name="Martinez-Blanch J.F."/>
            <person name="Alioto T."/>
            <person name="Claros M.G."/>
            <person name="Gagnaire P.A."/>
            <person name="Manchado M."/>
        </authorList>
    </citation>
    <scope>NUCLEOTIDE SEQUENCE [LARGE SCALE GENOMIC DNA]</scope>
    <source>
        <strain evidence="2">Sse05_10M</strain>
    </source>
</reference>
<keyword evidence="3" id="KW-1185">Reference proteome</keyword>
<name>A0AAV6T5C5_SOLSE</name>
<evidence type="ECO:0000256" key="1">
    <source>
        <dbReference type="SAM" id="MobiDB-lite"/>
    </source>
</evidence>
<protein>
    <submittedName>
        <fullName evidence="2">Uncharacterized protein</fullName>
    </submittedName>
</protein>
<feature type="region of interest" description="Disordered" evidence="1">
    <location>
        <begin position="1"/>
        <end position="54"/>
    </location>
</feature>
<proteinExistence type="predicted"/>
<comment type="caution">
    <text evidence="2">The sequence shown here is derived from an EMBL/GenBank/DDBJ whole genome shotgun (WGS) entry which is preliminary data.</text>
</comment>
<gene>
    <name evidence="2" type="ORF">JOB18_014197</name>
</gene>
<dbReference type="EMBL" id="JAGKHQ010000001">
    <property type="protein sequence ID" value="KAG7524597.1"/>
    <property type="molecule type" value="Genomic_DNA"/>
</dbReference>
<sequence>MEARSTSQRKPATSTQASTSSQPSTSPRPSSVPVSSLRSLLTGKGVSQQSIHKSVKRLFMPPKFHPSAVPVCPPVCEDSGRPAGSNPSLGPQLQTDTPQTSQDAEMLCTHQAPQQDAPSVAEEQPSTSSCSTSHDDSVGPDNIEGFQAVQDLTGHLFTLKDHSLSRHNLQREIQGHKKKCCTWCREYKAMLCRREKPSTVA</sequence>
<feature type="region of interest" description="Disordered" evidence="1">
    <location>
        <begin position="79"/>
        <end position="143"/>
    </location>
</feature>
<feature type="compositionally biased region" description="Polar residues" evidence="1">
    <location>
        <begin position="1"/>
        <end position="10"/>
    </location>
</feature>
<organism evidence="2 3">
    <name type="scientific">Solea senegalensis</name>
    <name type="common">Senegalese sole</name>
    <dbReference type="NCBI Taxonomy" id="28829"/>
    <lineage>
        <taxon>Eukaryota</taxon>
        <taxon>Metazoa</taxon>
        <taxon>Chordata</taxon>
        <taxon>Craniata</taxon>
        <taxon>Vertebrata</taxon>
        <taxon>Euteleostomi</taxon>
        <taxon>Actinopterygii</taxon>
        <taxon>Neopterygii</taxon>
        <taxon>Teleostei</taxon>
        <taxon>Neoteleostei</taxon>
        <taxon>Acanthomorphata</taxon>
        <taxon>Carangaria</taxon>
        <taxon>Pleuronectiformes</taxon>
        <taxon>Pleuronectoidei</taxon>
        <taxon>Soleidae</taxon>
        <taxon>Solea</taxon>
    </lineage>
</organism>
<feature type="compositionally biased region" description="Low complexity" evidence="1">
    <location>
        <begin position="11"/>
        <end position="42"/>
    </location>
</feature>
<evidence type="ECO:0000313" key="2">
    <source>
        <dbReference type="EMBL" id="KAG7524597.1"/>
    </source>
</evidence>
<evidence type="ECO:0000313" key="3">
    <source>
        <dbReference type="Proteomes" id="UP000693946"/>
    </source>
</evidence>
<accession>A0AAV6T5C5</accession>
<feature type="compositionally biased region" description="Polar residues" evidence="1">
    <location>
        <begin position="85"/>
        <end position="103"/>
    </location>
</feature>
<dbReference type="AlphaFoldDB" id="A0AAV6T5C5"/>
<dbReference type="Proteomes" id="UP000693946">
    <property type="component" value="Linkage Group LG1"/>
</dbReference>